<dbReference type="AlphaFoldDB" id="A0A254T967"/>
<evidence type="ECO:0000313" key="1">
    <source>
        <dbReference type="EMBL" id="OWW19174.1"/>
    </source>
</evidence>
<gene>
    <name evidence="1" type="ORF">AYR66_06345</name>
</gene>
<dbReference type="EMBL" id="LSTO01000001">
    <property type="protein sequence ID" value="OWW19174.1"/>
    <property type="molecule type" value="Genomic_DNA"/>
</dbReference>
<organism evidence="1 2">
    <name type="scientific">Noviherbaspirillum denitrificans</name>
    <dbReference type="NCBI Taxonomy" id="1968433"/>
    <lineage>
        <taxon>Bacteria</taxon>
        <taxon>Pseudomonadati</taxon>
        <taxon>Pseudomonadota</taxon>
        <taxon>Betaproteobacteria</taxon>
        <taxon>Burkholderiales</taxon>
        <taxon>Oxalobacteraceae</taxon>
        <taxon>Noviherbaspirillum</taxon>
    </lineage>
</organism>
<proteinExistence type="predicted"/>
<dbReference type="Proteomes" id="UP000197535">
    <property type="component" value="Unassembled WGS sequence"/>
</dbReference>
<evidence type="ECO:0000313" key="2">
    <source>
        <dbReference type="Proteomes" id="UP000197535"/>
    </source>
</evidence>
<reference evidence="1 2" key="1">
    <citation type="submission" date="2016-02" db="EMBL/GenBank/DDBJ databases">
        <authorList>
            <person name="Wen L."/>
            <person name="He K."/>
            <person name="Yang H."/>
        </authorList>
    </citation>
    <scope>NUCLEOTIDE SEQUENCE [LARGE SCALE GENOMIC DNA]</scope>
    <source>
        <strain evidence="1 2">TSA40</strain>
    </source>
</reference>
<accession>A0A254T967</accession>
<sequence length="90" mass="9475">MPFPRVGAVDVGLYVLIPGVVNPFGDGTQIVGAIGIAKTLSAAQDGQVIKKRCIIGMRRRVAIARLRAASAILILVNHDSFRAGVGDDSY</sequence>
<protein>
    <submittedName>
        <fullName evidence="1">Uncharacterized protein</fullName>
    </submittedName>
</protein>
<name>A0A254T967_9BURK</name>
<keyword evidence="2" id="KW-1185">Reference proteome</keyword>
<comment type="caution">
    <text evidence="1">The sequence shown here is derived from an EMBL/GenBank/DDBJ whole genome shotgun (WGS) entry which is preliminary data.</text>
</comment>